<dbReference type="RefSeq" id="WP_321396646.1">
    <property type="nucleotide sequence ID" value="NZ_CP139487.1"/>
</dbReference>
<proteinExistence type="predicted"/>
<evidence type="ECO:0008006" key="3">
    <source>
        <dbReference type="Google" id="ProtNLM"/>
    </source>
</evidence>
<organism evidence="1 2">
    <name type="scientific">Peredibacter starrii</name>
    <dbReference type="NCBI Taxonomy" id="28202"/>
    <lineage>
        <taxon>Bacteria</taxon>
        <taxon>Pseudomonadati</taxon>
        <taxon>Bdellovibrionota</taxon>
        <taxon>Bacteriovoracia</taxon>
        <taxon>Bacteriovoracales</taxon>
        <taxon>Bacteriovoracaceae</taxon>
        <taxon>Peredibacter</taxon>
    </lineage>
</organism>
<sequence>MRSSLILGTFLGLQLLVSCEPSIRVIMDGKVAEVPSSQPTLIWNYDQPVLRSGESIPFAFSNGTSGYTTNANGIGTFDPNTLIYSVPLNQPPLAHPISATDGAGMNGINTVKIAGFQVGERIDFPLSFGEQNFVTSSATLANGNIFISSIVGDSPGWERWVINKTSDIGSTWTQVDHYAPHEEGESHPLAMIAKNNDLYVCGYQWEYGSPIYSSEWIIRKTSDGGSTWTTVDQYGNVPGADHICFDIDLHEASGTLFAVGYDGIGALVKQSVDDGATWTVIGSFPAIEFFSSIKISPSGVIWAISKESELWKGTFSLGTWNWVNQGPILSGIINYGLYQLRGDLEIVSETEAYYSGNNGRWSIAKTMDGGASWTIVYSGPANSGGQDIKILSSGDLVATGFFETAVRSFVILQSPDNGSTWNIEYQNNTVEKQGVTITPANDGSIMVFGTFRDTPNQIINVRSVDNGLSWGDRGIVYFKQNFWTIGK</sequence>
<dbReference type="Gene3D" id="2.120.10.10">
    <property type="match status" value="1"/>
</dbReference>
<dbReference type="CDD" id="cd15482">
    <property type="entry name" value="Sialidase_non-viral"/>
    <property type="match status" value="1"/>
</dbReference>
<name>A0AAX4HRI2_9BACT</name>
<dbReference type="InterPro" id="IPR015943">
    <property type="entry name" value="WD40/YVTN_repeat-like_dom_sf"/>
</dbReference>
<dbReference type="PROSITE" id="PS51257">
    <property type="entry name" value="PROKAR_LIPOPROTEIN"/>
    <property type="match status" value="1"/>
</dbReference>
<dbReference type="KEGG" id="psti:SOO65_02905"/>
<dbReference type="Proteomes" id="UP001324634">
    <property type="component" value="Chromosome"/>
</dbReference>
<dbReference type="EMBL" id="CP139487">
    <property type="protein sequence ID" value="WPU65686.1"/>
    <property type="molecule type" value="Genomic_DNA"/>
</dbReference>
<reference evidence="1 2" key="1">
    <citation type="submission" date="2023-11" db="EMBL/GenBank/DDBJ databases">
        <title>Peredibacter starrii A3.12.</title>
        <authorList>
            <person name="Mitchell R.J."/>
        </authorList>
    </citation>
    <scope>NUCLEOTIDE SEQUENCE [LARGE SCALE GENOMIC DNA]</scope>
    <source>
        <strain evidence="1 2">A3.12</strain>
    </source>
</reference>
<evidence type="ECO:0000313" key="2">
    <source>
        <dbReference type="Proteomes" id="UP001324634"/>
    </source>
</evidence>
<accession>A0AAX4HRI2</accession>
<evidence type="ECO:0000313" key="1">
    <source>
        <dbReference type="EMBL" id="WPU65686.1"/>
    </source>
</evidence>
<protein>
    <recommendedName>
        <fullName evidence="3">Exo-alpha-sialidase</fullName>
    </recommendedName>
</protein>
<keyword evidence="2" id="KW-1185">Reference proteome</keyword>
<dbReference type="Gene3D" id="2.130.10.10">
    <property type="entry name" value="YVTN repeat-like/Quinoprotein amine dehydrogenase"/>
    <property type="match status" value="1"/>
</dbReference>
<gene>
    <name evidence="1" type="ORF">SOO65_02905</name>
</gene>
<dbReference type="AlphaFoldDB" id="A0AAX4HRI2"/>
<dbReference type="SUPFAM" id="SSF110296">
    <property type="entry name" value="Oligoxyloglucan reducing end-specific cellobiohydrolase"/>
    <property type="match status" value="1"/>
</dbReference>